<evidence type="ECO:0000256" key="1">
    <source>
        <dbReference type="SAM" id="MobiDB-lite"/>
    </source>
</evidence>
<evidence type="ECO:0000313" key="3">
    <source>
        <dbReference type="Proteomes" id="UP000054498"/>
    </source>
</evidence>
<dbReference type="AlphaFoldDB" id="A0A0D2MJH9"/>
<protein>
    <submittedName>
        <fullName evidence="2">Uncharacterized protein</fullName>
    </submittedName>
</protein>
<dbReference type="RefSeq" id="XP_013899791.1">
    <property type="nucleotide sequence ID" value="XM_014044337.1"/>
</dbReference>
<accession>A0A0D2MJH9</accession>
<organism evidence="2 3">
    <name type="scientific">Monoraphidium neglectum</name>
    <dbReference type="NCBI Taxonomy" id="145388"/>
    <lineage>
        <taxon>Eukaryota</taxon>
        <taxon>Viridiplantae</taxon>
        <taxon>Chlorophyta</taxon>
        <taxon>core chlorophytes</taxon>
        <taxon>Chlorophyceae</taxon>
        <taxon>CS clade</taxon>
        <taxon>Sphaeropleales</taxon>
        <taxon>Selenastraceae</taxon>
        <taxon>Monoraphidium</taxon>
    </lineage>
</organism>
<dbReference type="Proteomes" id="UP000054498">
    <property type="component" value="Unassembled WGS sequence"/>
</dbReference>
<dbReference type="KEGG" id="mng:MNEG_7190"/>
<sequence>MVKHTELKPPAELVDAIKSSEDASTAPASAVIPSGPGGFSGSTPRVIRNALEHEEPQRPSLMADAHGSAGGERAVAGREERREERKELDMEHTAGHGFKGQRYDRDHVVAADQASIMSHARKQ</sequence>
<proteinExistence type="predicted"/>
<keyword evidence="3" id="KW-1185">Reference proteome</keyword>
<dbReference type="EMBL" id="KK101470">
    <property type="protein sequence ID" value="KIZ00772.1"/>
    <property type="molecule type" value="Genomic_DNA"/>
</dbReference>
<feature type="compositionally biased region" description="Basic and acidic residues" evidence="1">
    <location>
        <begin position="75"/>
        <end position="94"/>
    </location>
</feature>
<feature type="region of interest" description="Disordered" evidence="1">
    <location>
        <begin position="1"/>
        <end position="106"/>
    </location>
</feature>
<evidence type="ECO:0000313" key="2">
    <source>
        <dbReference type="EMBL" id="KIZ00772.1"/>
    </source>
</evidence>
<dbReference type="OrthoDB" id="534608at2759"/>
<dbReference type="GeneID" id="25740066"/>
<name>A0A0D2MJH9_9CHLO</name>
<reference evidence="2 3" key="1">
    <citation type="journal article" date="2013" name="BMC Genomics">
        <title>Reconstruction of the lipid metabolism for the microalga Monoraphidium neglectum from its genome sequence reveals characteristics suitable for biofuel production.</title>
        <authorList>
            <person name="Bogen C."/>
            <person name="Al-Dilaimi A."/>
            <person name="Albersmeier A."/>
            <person name="Wichmann J."/>
            <person name="Grundmann M."/>
            <person name="Rupp O."/>
            <person name="Lauersen K.J."/>
            <person name="Blifernez-Klassen O."/>
            <person name="Kalinowski J."/>
            <person name="Goesmann A."/>
            <person name="Mussgnug J.H."/>
            <person name="Kruse O."/>
        </authorList>
    </citation>
    <scope>NUCLEOTIDE SEQUENCE [LARGE SCALE GENOMIC DNA]</scope>
    <source>
        <strain evidence="2 3">SAG 48.87</strain>
    </source>
</reference>
<gene>
    <name evidence="2" type="ORF">MNEG_7190</name>
</gene>